<comment type="cofactor">
    <cofactor evidence="6">
        <name>FMN</name>
        <dbReference type="ChEBI" id="CHEBI:58210"/>
    </cofactor>
    <text evidence="6">Binds 1 FMN per subunit.</text>
</comment>
<dbReference type="GO" id="GO:0016655">
    <property type="term" value="F:oxidoreductase activity, acting on NAD(P)H, quinone or similar compound as acceptor"/>
    <property type="evidence" value="ECO:0007669"/>
    <property type="project" value="InterPro"/>
</dbReference>
<comment type="subunit">
    <text evidence="6">Homodimer.</text>
</comment>
<dbReference type="InterPro" id="IPR050104">
    <property type="entry name" value="FMN-dep_NADH:Q_OxRdtase_AzoR1"/>
</dbReference>
<comment type="caution">
    <text evidence="6">Lacks conserved residue(s) required for the propagation of feature annotation.</text>
</comment>
<comment type="catalytic activity">
    <reaction evidence="5">
        <text>N,N-dimethyl-1,4-phenylenediamine + anthranilate + 2 NAD(+) = 2-(4-dimethylaminophenyl)diazenylbenzoate + 2 NADH + 2 H(+)</text>
        <dbReference type="Rhea" id="RHEA:55872"/>
        <dbReference type="ChEBI" id="CHEBI:15378"/>
        <dbReference type="ChEBI" id="CHEBI:15783"/>
        <dbReference type="ChEBI" id="CHEBI:16567"/>
        <dbReference type="ChEBI" id="CHEBI:57540"/>
        <dbReference type="ChEBI" id="CHEBI:57945"/>
        <dbReference type="ChEBI" id="CHEBI:71579"/>
        <dbReference type="EC" id="1.7.1.17"/>
    </reaction>
    <physiologicalReaction direction="right-to-left" evidence="5">
        <dbReference type="Rhea" id="RHEA:55874"/>
    </physiologicalReaction>
</comment>
<evidence type="ECO:0000256" key="4">
    <source>
        <dbReference type="ARBA" id="ARBA00023027"/>
    </source>
</evidence>
<dbReference type="AlphaFoldDB" id="A0A1I3Q7H7"/>
<keyword evidence="1 6" id="KW-0285">Flavoprotein</keyword>
<evidence type="ECO:0000313" key="8">
    <source>
        <dbReference type="EMBL" id="SFJ29522.1"/>
    </source>
</evidence>
<evidence type="ECO:0000256" key="1">
    <source>
        <dbReference type="ARBA" id="ARBA00022630"/>
    </source>
</evidence>
<comment type="catalytic activity">
    <reaction evidence="6">
        <text>2 a quinone + NADH + H(+) = 2 a 1,4-benzosemiquinone + NAD(+)</text>
        <dbReference type="Rhea" id="RHEA:65952"/>
        <dbReference type="ChEBI" id="CHEBI:15378"/>
        <dbReference type="ChEBI" id="CHEBI:57540"/>
        <dbReference type="ChEBI" id="CHEBI:57945"/>
        <dbReference type="ChEBI" id="CHEBI:132124"/>
        <dbReference type="ChEBI" id="CHEBI:134225"/>
    </reaction>
</comment>
<comment type="similarity">
    <text evidence="6">Belongs to the azoreductase type 1 family.</text>
</comment>
<dbReference type="PANTHER" id="PTHR43741">
    <property type="entry name" value="FMN-DEPENDENT NADH-AZOREDUCTASE 1"/>
    <property type="match status" value="1"/>
</dbReference>
<evidence type="ECO:0000256" key="5">
    <source>
        <dbReference type="ARBA" id="ARBA00048542"/>
    </source>
</evidence>
<comment type="function">
    <text evidence="6">Quinone reductase that provides resistance to thiol-specific stress caused by electrophilic quinones.</text>
</comment>
<dbReference type="HAMAP" id="MF_01216">
    <property type="entry name" value="Azoreductase_type1"/>
    <property type="match status" value="1"/>
</dbReference>
<keyword evidence="3 6" id="KW-0560">Oxidoreductase</keyword>
<dbReference type="EC" id="1.6.5.-" evidence="6"/>
<reference evidence="8 9" key="1">
    <citation type="submission" date="2016-10" db="EMBL/GenBank/DDBJ databases">
        <authorList>
            <person name="de Groot N.N."/>
        </authorList>
    </citation>
    <scope>NUCLEOTIDE SEQUENCE [LARGE SCALE GENOMIC DNA]</scope>
    <source>
        <strain evidence="8 9">LMG 23650</strain>
    </source>
</reference>
<dbReference type="GO" id="GO:0009055">
    <property type="term" value="F:electron transfer activity"/>
    <property type="evidence" value="ECO:0007669"/>
    <property type="project" value="UniProtKB-UniRule"/>
</dbReference>
<dbReference type="Pfam" id="PF02525">
    <property type="entry name" value="Flavodoxin_2"/>
    <property type="match status" value="1"/>
</dbReference>
<dbReference type="Gene3D" id="3.40.50.360">
    <property type="match status" value="1"/>
</dbReference>
<dbReference type="Proteomes" id="UP000199548">
    <property type="component" value="Unassembled WGS sequence"/>
</dbReference>
<dbReference type="InterPro" id="IPR003680">
    <property type="entry name" value="Flavodoxin_fold"/>
</dbReference>
<gene>
    <name evidence="6" type="primary">azoR</name>
    <name evidence="8" type="ORF">SAMN05192543_106237</name>
</gene>
<feature type="binding site" evidence="6">
    <location>
        <begin position="96"/>
        <end position="99"/>
    </location>
    <ligand>
        <name>FMN</name>
        <dbReference type="ChEBI" id="CHEBI:58210"/>
    </ligand>
</feature>
<feature type="binding site" evidence="6">
    <location>
        <begin position="16"/>
        <end position="18"/>
    </location>
    <ligand>
        <name>FMN</name>
        <dbReference type="ChEBI" id="CHEBI:58210"/>
    </ligand>
</feature>
<keyword evidence="2 6" id="KW-0288">FMN</keyword>
<proteinExistence type="inferred from homology"/>
<evidence type="ECO:0000256" key="3">
    <source>
        <dbReference type="ARBA" id="ARBA00023002"/>
    </source>
</evidence>
<dbReference type="GO" id="GO:0010181">
    <property type="term" value="F:FMN binding"/>
    <property type="evidence" value="ECO:0007669"/>
    <property type="project" value="UniProtKB-UniRule"/>
</dbReference>
<dbReference type="EC" id="1.7.1.17" evidence="6"/>
<evidence type="ECO:0000259" key="7">
    <source>
        <dbReference type="Pfam" id="PF02525"/>
    </source>
</evidence>
<evidence type="ECO:0000256" key="2">
    <source>
        <dbReference type="ARBA" id="ARBA00022643"/>
    </source>
</evidence>
<keyword evidence="4 6" id="KW-0520">NAD</keyword>
<dbReference type="InterPro" id="IPR029039">
    <property type="entry name" value="Flavoprotein-like_sf"/>
</dbReference>
<protein>
    <recommendedName>
        <fullName evidence="6">FMN dependent NADH:quinone oxidoreductase</fullName>
        <ecNumber evidence="6">1.6.5.-</ecNumber>
    </recommendedName>
    <alternativeName>
        <fullName evidence="6">Azo-dye reductase</fullName>
    </alternativeName>
    <alternativeName>
        <fullName evidence="6">FMN-dependent NADH-azo compound oxidoreductase</fullName>
    </alternativeName>
    <alternativeName>
        <fullName evidence="6">FMN-dependent NADH-azoreductase</fullName>
        <ecNumber evidence="6">1.7.1.17</ecNumber>
    </alternativeName>
</protein>
<evidence type="ECO:0000313" key="9">
    <source>
        <dbReference type="Proteomes" id="UP000199548"/>
    </source>
</evidence>
<dbReference type="STRING" id="420953.SAMN05192543_106237"/>
<keyword evidence="9" id="KW-1185">Reference proteome</keyword>
<organism evidence="8 9">
    <name type="scientific">Paraburkholderia megapolitana</name>
    <dbReference type="NCBI Taxonomy" id="420953"/>
    <lineage>
        <taxon>Bacteria</taxon>
        <taxon>Pseudomonadati</taxon>
        <taxon>Pseudomonadota</taxon>
        <taxon>Betaproteobacteria</taxon>
        <taxon>Burkholderiales</taxon>
        <taxon>Burkholderiaceae</taxon>
        <taxon>Paraburkholderia</taxon>
    </lineage>
</organism>
<dbReference type="GO" id="GO:0016652">
    <property type="term" value="F:oxidoreductase activity, acting on NAD(P)H as acceptor"/>
    <property type="evidence" value="ECO:0007669"/>
    <property type="project" value="UniProtKB-UniRule"/>
</dbReference>
<accession>A0A1I3Q7H7</accession>
<dbReference type="OrthoDB" id="9787136at2"/>
<comment type="function">
    <text evidence="6">Also exhibits azoreductase activity. Catalyzes the reductive cleavage of the azo bond in aromatic azo compounds to the corresponding amines.</text>
</comment>
<dbReference type="RefSeq" id="WP_091015879.1">
    <property type="nucleotide sequence ID" value="NZ_CP041743.1"/>
</dbReference>
<evidence type="ECO:0000256" key="6">
    <source>
        <dbReference type="HAMAP-Rule" id="MF_01216"/>
    </source>
</evidence>
<feature type="binding site" evidence="6">
    <location>
        <position position="10"/>
    </location>
    <ligand>
        <name>FMN</name>
        <dbReference type="ChEBI" id="CHEBI:58210"/>
    </ligand>
</feature>
<sequence>MATILHISSSVRSTGSTSRQLAAEFLSQRKASHPGDIVIERDLAVVPVPHLTEQMMGAFFTPLEQRSLEQAETVQLSDALVAELLGADIIVLGVPMYNFSISSTLKAWIDHVIRVGVTFSYSDAGPAGKVTGKKVYLFIARGGVYSEGPAQSMDFQEAYLRAALGFIGLTDVTVIRAEGLAMGESAVEAALSGSRRLIGEFAAA</sequence>
<feature type="domain" description="Flavodoxin-like fold" evidence="7">
    <location>
        <begin position="3"/>
        <end position="195"/>
    </location>
</feature>
<dbReference type="PANTHER" id="PTHR43741:SF2">
    <property type="entry name" value="FMN-DEPENDENT NADH:QUINONE OXIDOREDUCTASE"/>
    <property type="match status" value="1"/>
</dbReference>
<dbReference type="EMBL" id="FOQU01000006">
    <property type="protein sequence ID" value="SFJ29522.1"/>
    <property type="molecule type" value="Genomic_DNA"/>
</dbReference>
<dbReference type="SUPFAM" id="SSF52218">
    <property type="entry name" value="Flavoproteins"/>
    <property type="match status" value="1"/>
</dbReference>
<name>A0A1I3Q7H7_9BURK</name>
<dbReference type="InterPro" id="IPR023048">
    <property type="entry name" value="NADH:quinone_OxRdtase_FMN_depd"/>
</dbReference>